<sequence>MRRFWPIMSAVTSAPWKFAPLKQPFVPSPNTRKLQGIVFDVDGTLCEPQTYMFSAMRSALGIPPSTDILDHVYSLPTPDLQHDAMDKIRAIEREAMLSQVPQPGLAPLMSYLDSRSVRKGICTRNFDLPVQNLLDKFLPSSAFGPIVTRDFRPPKPDPAGILHIARSWGLVRRSTGEPGIPVDEAEEKEKIAEGGGQEEGELLQTEKGEEVADASGLIMVGDSVDDITAGRRAGAKTVLLVNDVNRHLVDHEHTDLVIERLDELIEVLEEGRL</sequence>
<dbReference type="EMBL" id="JAULSY010000139">
    <property type="protein sequence ID" value="KAK0662513.1"/>
    <property type="molecule type" value="Genomic_DNA"/>
</dbReference>
<dbReference type="SFLD" id="SFLDS00003">
    <property type="entry name" value="Haloacid_Dehalogenase"/>
    <property type="match status" value="1"/>
</dbReference>
<dbReference type="CDD" id="cd01427">
    <property type="entry name" value="HAD_like"/>
    <property type="match status" value="1"/>
</dbReference>
<dbReference type="Gene3D" id="1.10.260.80">
    <property type="match status" value="1"/>
</dbReference>
<gene>
    <name evidence="1" type="ORF">QBC41DRAFT_350389</name>
</gene>
<reference evidence="1" key="1">
    <citation type="submission" date="2023-06" db="EMBL/GenBank/DDBJ databases">
        <title>Genome-scale phylogeny and comparative genomics of the fungal order Sordariales.</title>
        <authorList>
            <consortium name="Lawrence Berkeley National Laboratory"/>
            <person name="Hensen N."/>
            <person name="Bonometti L."/>
            <person name="Westerberg I."/>
            <person name="Brannstrom I.O."/>
            <person name="Guillou S."/>
            <person name="Cros-Aarteil S."/>
            <person name="Calhoun S."/>
            <person name="Haridas S."/>
            <person name="Kuo A."/>
            <person name="Mondo S."/>
            <person name="Pangilinan J."/>
            <person name="Riley R."/>
            <person name="Labutti K."/>
            <person name="Andreopoulos B."/>
            <person name="Lipzen A."/>
            <person name="Chen C."/>
            <person name="Yanf M."/>
            <person name="Daum C."/>
            <person name="Ng V."/>
            <person name="Clum A."/>
            <person name="Steindorff A."/>
            <person name="Ohm R."/>
            <person name="Martin F."/>
            <person name="Silar P."/>
            <person name="Natvig D."/>
            <person name="Lalanne C."/>
            <person name="Gautier V."/>
            <person name="Ament-Velasquez S.L."/>
            <person name="Kruys A."/>
            <person name="Hutchinson M.I."/>
            <person name="Powell A.J."/>
            <person name="Barry K."/>
            <person name="Miller A.N."/>
            <person name="Grigoriev I.V."/>
            <person name="Debuchy R."/>
            <person name="Gladieux P."/>
            <person name="Thoren M.H."/>
            <person name="Johannesson H."/>
        </authorList>
    </citation>
    <scope>NUCLEOTIDE SEQUENCE</scope>
    <source>
        <strain evidence="1">CBS 307.81</strain>
    </source>
</reference>
<evidence type="ECO:0000313" key="1">
    <source>
        <dbReference type="EMBL" id="KAK0662513.1"/>
    </source>
</evidence>
<dbReference type="AlphaFoldDB" id="A0AA40D6Q2"/>
<dbReference type="Proteomes" id="UP001174997">
    <property type="component" value="Unassembled WGS sequence"/>
</dbReference>
<keyword evidence="2" id="KW-1185">Reference proteome</keyword>
<dbReference type="SFLD" id="SFLDG01129">
    <property type="entry name" value="C1.5:_HAD__Beta-PGM__Phosphata"/>
    <property type="match status" value="1"/>
</dbReference>
<accession>A0AA40D6Q2</accession>
<comment type="caution">
    <text evidence="1">The sequence shown here is derived from an EMBL/GenBank/DDBJ whole genome shotgun (WGS) entry which is preliminary data.</text>
</comment>
<dbReference type="InterPro" id="IPR036412">
    <property type="entry name" value="HAD-like_sf"/>
</dbReference>
<dbReference type="PANTHER" id="PTHR43885:SF1">
    <property type="entry name" value="SUPERFAMILY HYDROLASE, PUTATIVE (AFU_ORTHOLOGUE AFUA_4G13290)-RELATED"/>
    <property type="match status" value="1"/>
</dbReference>
<dbReference type="SUPFAM" id="SSF56784">
    <property type="entry name" value="HAD-like"/>
    <property type="match status" value="1"/>
</dbReference>
<dbReference type="Gene3D" id="3.40.50.1000">
    <property type="entry name" value="HAD superfamily/HAD-like"/>
    <property type="match status" value="1"/>
</dbReference>
<name>A0AA40D6Q2_9PEZI</name>
<dbReference type="Pfam" id="PF13242">
    <property type="entry name" value="Hydrolase_like"/>
    <property type="match status" value="1"/>
</dbReference>
<dbReference type="PANTHER" id="PTHR43885">
    <property type="entry name" value="HALOACID DEHALOGENASE-LIKE HYDROLASE"/>
    <property type="match status" value="1"/>
</dbReference>
<protein>
    <submittedName>
        <fullName evidence="1">HAD-like domain-containing protein</fullName>
    </submittedName>
</protein>
<organism evidence="1 2">
    <name type="scientific">Cercophora samala</name>
    <dbReference type="NCBI Taxonomy" id="330535"/>
    <lineage>
        <taxon>Eukaryota</taxon>
        <taxon>Fungi</taxon>
        <taxon>Dikarya</taxon>
        <taxon>Ascomycota</taxon>
        <taxon>Pezizomycotina</taxon>
        <taxon>Sordariomycetes</taxon>
        <taxon>Sordariomycetidae</taxon>
        <taxon>Sordariales</taxon>
        <taxon>Lasiosphaeriaceae</taxon>
        <taxon>Cercophora</taxon>
    </lineage>
</organism>
<dbReference type="InterPro" id="IPR023214">
    <property type="entry name" value="HAD_sf"/>
</dbReference>
<evidence type="ECO:0000313" key="2">
    <source>
        <dbReference type="Proteomes" id="UP001174997"/>
    </source>
</evidence>
<proteinExistence type="predicted"/>